<dbReference type="eggNOG" id="ENOG5031NXU">
    <property type="taxonomic scope" value="Bacteria"/>
</dbReference>
<sequence>MVNLKVTQTRRNSSVTTAIATNRIINKMMNKRSHLWMLATAVLLAAGCTSTSEFTEQREVTLRSNKAILPTLEQLLLPTQHRLEQGEVSVLIRTQQLSHNSLSQWQQQLSDTLSLPVDIRWQQVDQAQVEMKIGVSLQPNTCRFEPQLELTEAQCRHQRRLQIAMANQHHYRQGAPLLITESSLEVGAVERLRQGSVRIADDPAKITDGSGGEGGN</sequence>
<dbReference type="EMBL" id="BA000037">
    <property type="protein sequence ID" value="BAC94773.1"/>
    <property type="molecule type" value="Genomic_DNA"/>
</dbReference>
<dbReference type="KEGG" id="vvy:VV2009"/>
<organism evidence="1 2">
    <name type="scientific">Vibrio vulnificus (strain YJ016)</name>
    <dbReference type="NCBI Taxonomy" id="196600"/>
    <lineage>
        <taxon>Bacteria</taxon>
        <taxon>Pseudomonadati</taxon>
        <taxon>Pseudomonadota</taxon>
        <taxon>Gammaproteobacteria</taxon>
        <taxon>Vibrionales</taxon>
        <taxon>Vibrionaceae</taxon>
        <taxon>Vibrio</taxon>
    </lineage>
</organism>
<reference evidence="1 2" key="1">
    <citation type="journal article" date="2003" name="Genome Res.">
        <title>Comparative genome analysis of Vibrio vulnificus, a marine pathogen.</title>
        <authorList>
            <person name="Chen C.Y."/>
            <person name="Wu K.M."/>
            <person name="Chang Y.C."/>
            <person name="Chang C.H."/>
            <person name="Tsai H.C."/>
            <person name="Liao T.L."/>
            <person name="Liu Y.M."/>
            <person name="Chen H.J."/>
            <person name="Shen A.B."/>
            <person name="Li J.C."/>
            <person name="Su T.L."/>
            <person name="Shao C.P."/>
            <person name="Lee C.T."/>
            <person name="Hor L.I."/>
            <person name="Tsai S.F."/>
        </authorList>
    </citation>
    <scope>NUCLEOTIDE SEQUENCE [LARGE SCALE GENOMIC DNA]</scope>
    <source>
        <strain evidence="1 2">YJ016</strain>
    </source>
</reference>
<dbReference type="STRING" id="672.VV93_v1c17700"/>
<dbReference type="AlphaFoldDB" id="Q7MK01"/>
<protein>
    <submittedName>
        <fullName evidence="1">Uncharacterized protein</fullName>
    </submittedName>
</protein>
<dbReference type="HOGENOM" id="CLU_1433950_0_0_6"/>
<name>Q7MK01_VIBVY</name>
<proteinExistence type="predicted"/>
<evidence type="ECO:0000313" key="1">
    <source>
        <dbReference type="EMBL" id="BAC94773.1"/>
    </source>
</evidence>
<gene>
    <name evidence="1" type="ordered locus">VV2009</name>
</gene>
<accession>Q7MK01</accession>
<evidence type="ECO:0000313" key="2">
    <source>
        <dbReference type="Proteomes" id="UP000002675"/>
    </source>
</evidence>
<dbReference type="Proteomes" id="UP000002675">
    <property type="component" value="Chromosome I"/>
</dbReference>